<gene>
    <name evidence="4" type="ORF">FNW11_13350</name>
    <name evidence="3" type="ORF">FNW12_13795</name>
</gene>
<dbReference type="Proteomes" id="UP000318669">
    <property type="component" value="Unassembled WGS sequence"/>
</dbReference>
<organism evidence="4 6">
    <name type="scientific">Flavobacterium gawalongense</name>
    <dbReference type="NCBI Taxonomy" id="2594432"/>
    <lineage>
        <taxon>Bacteria</taxon>
        <taxon>Pseudomonadati</taxon>
        <taxon>Bacteroidota</taxon>
        <taxon>Flavobacteriia</taxon>
        <taxon>Flavobacteriales</taxon>
        <taxon>Flavobacteriaceae</taxon>
        <taxon>Flavobacterium</taxon>
    </lineage>
</organism>
<feature type="domain" description="HYR-like" evidence="2">
    <location>
        <begin position="546"/>
        <end position="614"/>
    </location>
</feature>
<feature type="domain" description="HYR-like" evidence="2">
    <location>
        <begin position="457"/>
        <end position="529"/>
    </location>
</feature>
<dbReference type="Pfam" id="PF19081">
    <property type="entry name" value="Ig_7"/>
    <property type="match status" value="1"/>
</dbReference>
<sequence>MKKITFLRFITSLILVFTAIIFDLNNIYAQKSKSIVNGDNCISITNCPPDQFKCADMVVDGQLGANFTWDSPTVSQTCSIGGNPNANFQMLFELNESILSSECWDFNYISRVGGSSGYLKLFSGSDGDNSNDSKVTTPYLIIEDDTNVSINVNFNGSAPYTVQLILVGDITHPDISLSTQTVTGGVSTYSWAADFDPGNGATTQITGVYRLKFIFHYTGAKPSNANTGDTIIAVKAILNDDGCSAGVDFTVTGPNTGFYPVGSHDLQYVATYTSPSGVIKTKTCSFNITVGSLPTVTGTTPSARCGTGSVTLGATASAGIINWYTDPTGGSSLATGNSYITPSIASTTIYYVDATENSCTSARTAVTATINPLPTATITGILTACLTTTLTANTNAVSPIYVWYKDDVAIGGQTASTLVVTANGDYKVKIINGLTLCEQTSLSAEVSVEDSTAPVVNATNSSSTISCISAATTPTPPNATDNCSGTINGVLFSTTDSPNPLTCEGTREYKYKYTDSSGNFSYWFYTYTIDDNIAPTATIPANITGLQCITDVPTAKITDITDETDNCSGPVTITVSDTNNEASGCKGSPYIVTRTYTLTDCGGNKTDLVQTITVEDTNAPTASNPAAITLNGCNGTFPAADSAVV</sequence>
<protein>
    <submittedName>
        <fullName evidence="4">Uncharacterized protein</fullName>
    </submittedName>
</protein>
<keyword evidence="5" id="KW-1185">Reference proteome</keyword>
<reference evidence="5 6" key="1">
    <citation type="submission" date="2019-07" db="EMBL/GenBank/DDBJ databases">
        <title>Novel species of Flavobacterium.</title>
        <authorList>
            <person name="Liu Q."/>
            <person name="Xin Y.-H."/>
        </authorList>
    </citation>
    <scope>NUCLEOTIDE SEQUENCE [LARGE SCALE GENOMIC DNA]</scope>
    <source>
        <strain evidence="3 5">GSP39</strain>
        <strain evidence="4 6">GSR22</strain>
    </source>
</reference>
<dbReference type="AlphaFoldDB" id="A0A553BG84"/>
<feature type="domain" description="Ig-like" evidence="1">
    <location>
        <begin position="294"/>
        <end position="372"/>
    </location>
</feature>
<evidence type="ECO:0000313" key="5">
    <source>
        <dbReference type="Proteomes" id="UP000318528"/>
    </source>
</evidence>
<proteinExistence type="predicted"/>
<feature type="non-terminal residue" evidence="4">
    <location>
        <position position="645"/>
    </location>
</feature>
<dbReference type="EMBL" id="VJZL01000027">
    <property type="protein sequence ID" value="TRX07268.1"/>
    <property type="molecule type" value="Genomic_DNA"/>
</dbReference>
<dbReference type="Proteomes" id="UP000318528">
    <property type="component" value="Unassembled WGS sequence"/>
</dbReference>
<dbReference type="InterPro" id="IPR044023">
    <property type="entry name" value="Ig_7"/>
</dbReference>
<accession>A0A553BG84</accession>
<dbReference type="InterPro" id="IPR057078">
    <property type="entry name" value="HYR-4C"/>
</dbReference>
<dbReference type="EMBL" id="VJZN01000027">
    <property type="protein sequence ID" value="TRX04344.1"/>
    <property type="molecule type" value="Genomic_DNA"/>
</dbReference>
<evidence type="ECO:0000313" key="6">
    <source>
        <dbReference type="Proteomes" id="UP000318669"/>
    </source>
</evidence>
<dbReference type="Pfam" id="PF23237">
    <property type="entry name" value="HYR_4C"/>
    <property type="match status" value="2"/>
</dbReference>
<evidence type="ECO:0000313" key="3">
    <source>
        <dbReference type="EMBL" id="TRX04344.1"/>
    </source>
</evidence>
<evidence type="ECO:0000313" key="4">
    <source>
        <dbReference type="EMBL" id="TRX07268.1"/>
    </source>
</evidence>
<comment type="caution">
    <text evidence="4">The sequence shown here is derived from an EMBL/GenBank/DDBJ whole genome shotgun (WGS) entry which is preliminary data.</text>
</comment>
<evidence type="ECO:0000259" key="2">
    <source>
        <dbReference type="Pfam" id="PF23237"/>
    </source>
</evidence>
<name>A0A553BG84_9FLAO</name>
<evidence type="ECO:0000259" key="1">
    <source>
        <dbReference type="Pfam" id="PF19081"/>
    </source>
</evidence>